<dbReference type="InterPro" id="IPR055348">
    <property type="entry name" value="DctQ"/>
</dbReference>
<comment type="subunit">
    <text evidence="7">The complex comprises the extracytoplasmic solute receptor protein and the two transmembrane proteins.</text>
</comment>
<dbReference type="RefSeq" id="WP_367953796.1">
    <property type="nucleotide sequence ID" value="NZ_JBDPGJ010000002.1"/>
</dbReference>
<evidence type="ECO:0000256" key="1">
    <source>
        <dbReference type="ARBA" id="ARBA00004651"/>
    </source>
</evidence>
<comment type="similarity">
    <text evidence="7">Belongs to the TRAP transporter small permease family.</text>
</comment>
<keyword evidence="3" id="KW-1003">Cell membrane</keyword>
<evidence type="ECO:0000256" key="6">
    <source>
        <dbReference type="ARBA" id="ARBA00023136"/>
    </source>
</evidence>
<keyword evidence="5 7" id="KW-1133">Transmembrane helix</keyword>
<keyword evidence="4 7" id="KW-0812">Transmembrane</keyword>
<keyword evidence="2 7" id="KW-0813">Transport</keyword>
<evidence type="ECO:0000259" key="8">
    <source>
        <dbReference type="Pfam" id="PF04290"/>
    </source>
</evidence>
<evidence type="ECO:0000313" key="10">
    <source>
        <dbReference type="Proteomes" id="UP001556692"/>
    </source>
</evidence>
<sequence length="171" mass="18471">MTEHLRKLSERVSVALLCLSSVAIVLIALAGAADSLGSSIFSTPILGVFELTELLLVVIIFMAQPHVVLTGSHIQLELFGFEPGSAAGRVRRFTTALLGMLCYGVIVAASWRGFTEAWHIREATAGVYAIPVYPVKLILVIGAALAFLMSLLSFFIVPDEKDQSHFIQEAI</sequence>
<evidence type="ECO:0000256" key="7">
    <source>
        <dbReference type="RuleBase" id="RU369079"/>
    </source>
</evidence>
<evidence type="ECO:0000256" key="2">
    <source>
        <dbReference type="ARBA" id="ARBA00022448"/>
    </source>
</evidence>
<protein>
    <recommendedName>
        <fullName evidence="7">TRAP transporter small permease protein</fullName>
    </recommendedName>
</protein>
<evidence type="ECO:0000256" key="4">
    <source>
        <dbReference type="ARBA" id="ARBA00022692"/>
    </source>
</evidence>
<feature type="transmembrane region" description="Helical" evidence="7">
    <location>
        <begin position="93"/>
        <end position="114"/>
    </location>
</feature>
<comment type="subcellular location">
    <subcellularLocation>
        <location evidence="7">Cell inner membrane</location>
        <topology evidence="7">Multi-pass membrane protein</topology>
    </subcellularLocation>
    <subcellularLocation>
        <location evidence="1">Cell membrane</location>
        <topology evidence="1">Multi-pass membrane protein</topology>
    </subcellularLocation>
</comment>
<feature type="transmembrane region" description="Helical" evidence="7">
    <location>
        <begin position="12"/>
        <end position="33"/>
    </location>
</feature>
<comment type="function">
    <text evidence="7">Part of the tripartite ATP-independent periplasmic (TRAP) transport system.</text>
</comment>
<evidence type="ECO:0000256" key="3">
    <source>
        <dbReference type="ARBA" id="ARBA00022475"/>
    </source>
</evidence>
<feature type="transmembrane region" description="Helical" evidence="7">
    <location>
        <begin position="45"/>
        <end position="63"/>
    </location>
</feature>
<feature type="transmembrane region" description="Helical" evidence="7">
    <location>
        <begin position="134"/>
        <end position="157"/>
    </location>
</feature>
<keyword evidence="6 7" id="KW-0472">Membrane</keyword>
<dbReference type="Proteomes" id="UP001556692">
    <property type="component" value="Unassembled WGS sequence"/>
</dbReference>
<evidence type="ECO:0000313" key="9">
    <source>
        <dbReference type="EMBL" id="MEX0405923.1"/>
    </source>
</evidence>
<reference evidence="9 10" key="1">
    <citation type="submission" date="2024-05" db="EMBL/GenBank/DDBJ databases">
        <authorList>
            <person name="Jiang F."/>
        </authorList>
    </citation>
    <scope>NUCLEOTIDE SEQUENCE [LARGE SCALE GENOMIC DNA]</scope>
    <source>
        <strain evidence="9 10">LZ166</strain>
    </source>
</reference>
<organism evidence="9 10">
    <name type="scientific">Aquibium pacificus</name>
    <dbReference type="NCBI Taxonomy" id="3153579"/>
    <lineage>
        <taxon>Bacteria</taxon>
        <taxon>Pseudomonadati</taxon>
        <taxon>Pseudomonadota</taxon>
        <taxon>Alphaproteobacteria</taxon>
        <taxon>Hyphomicrobiales</taxon>
        <taxon>Phyllobacteriaceae</taxon>
        <taxon>Aquibium</taxon>
    </lineage>
</organism>
<dbReference type="EMBL" id="JBDPGJ010000002">
    <property type="protein sequence ID" value="MEX0405923.1"/>
    <property type="molecule type" value="Genomic_DNA"/>
</dbReference>
<keyword evidence="7" id="KW-0997">Cell inner membrane</keyword>
<accession>A0ABV3SHY0</accession>
<name>A0ABV3SHY0_9HYPH</name>
<evidence type="ECO:0000256" key="5">
    <source>
        <dbReference type="ARBA" id="ARBA00022989"/>
    </source>
</evidence>
<keyword evidence="10" id="KW-1185">Reference proteome</keyword>
<gene>
    <name evidence="9" type="ORF">ABGN05_09645</name>
</gene>
<proteinExistence type="inferred from homology"/>
<dbReference type="Pfam" id="PF04290">
    <property type="entry name" value="DctQ"/>
    <property type="match status" value="1"/>
</dbReference>
<comment type="caution">
    <text evidence="9">The sequence shown here is derived from an EMBL/GenBank/DDBJ whole genome shotgun (WGS) entry which is preliminary data.</text>
</comment>
<feature type="domain" description="Tripartite ATP-independent periplasmic transporters DctQ component" evidence="8">
    <location>
        <begin position="33"/>
        <end position="154"/>
    </location>
</feature>